<feature type="transmembrane region" description="Helical" evidence="1">
    <location>
        <begin position="33"/>
        <end position="54"/>
    </location>
</feature>
<sequence length="327" mass="35098">MAPNAKAALIALLGFGLFAGHDALVKVLGAEYSSFQIVFINVLFGFPLVTLTLIRDRAPGHLRPIHPWWITLRTCAAIVTAMCAFYAFSEIQLAQVYAVLFAAPLLITVLSIPILGEVVRARRWAAVIVGLLGVIVVLQPGTTELSFGHLAALGAAVGSALASVISRKIGQDERSVVLVLYPMLANFAILGAIQPLVYKPMPLGDLAINAALAAFGFAAAMLMVRAYREGEAVVVAPMQYSQILWATALGILFFDEVPDLPTLAGAGIVIASGVYIVLRESRGSTSEQRPVLQTRSRFDTATWPRISAVMRMTKPPLPGAPVRRKQR</sequence>
<feature type="transmembrane region" description="Helical" evidence="1">
    <location>
        <begin position="177"/>
        <end position="194"/>
    </location>
</feature>
<feature type="transmembrane region" description="Helical" evidence="1">
    <location>
        <begin position="94"/>
        <end position="112"/>
    </location>
</feature>
<dbReference type="Proteomes" id="UP000022447">
    <property type="component" value="Unassembled WGS sequence"/>
</dbReference>
<dbReference type="InterPro" id="IPR037185">
    <property type="entry name" value="EmrE-like"/>
</dbReference>
<evidence type="ECO:0000313" key="4">
    <source>
        <dbReference type="Proteomes" id="UP000022447"/>
    </source>
</evidence>
<gene>
    <name evidence="3" type="ORF">OCH239_13240</name>
</gene>
<dbReference type="eggNOG" id="COG0697">
    <property type="taxonomic scope" value="Bacteria"/>
</dbReference>
<feature type="transmembrane region" description="Helical" evidence="1">
    <location>
        <begin position="260"/>
        <end position="278"/>
    </location>
</feature>
<dbReference type="InterPro" id="IPR000620">
    <property type="entry name" value="EamA_dom"/>
</dbReference>
<feature type="domain" description="EamA" evidence="2">
    <location>
        <begin position="147"/>
        <end position="276"/>
    </location>
</feature>
<dbReference type="STRING" id="1449350.OCH239_13240"/>
<dbReference type="RefSeq" id="WP_037265879.1">
    <property type="nucleotide sequence ID" value="NZ_JALZ01000036.1"/>
</dbReference>
<dbReference type="AlphaFoldDB" id="X7EB10"/>
<dbReference type="PANTHER" id="PTHR22911:SF103">
    <property type="entry name" value="BLR2811 PROTEIN"/>
    <property type="match status" value="1"/>
</dbReference>
<dbReference type="PANTHER" id="PTHR22911">
    <property type="entry name" value="ACYL-MALONYL CONDENSING ENZYME-RELATED"/>
    <property type="match status" value="1"/>
</dbReference>
<reference evidence="3 4" key="1">
    <citation type="submission" date="2014-01" db="EMBL/GenBank/DDBJ databases">
        <title>Roseivivax halodurans JCM 10272 Genome Sequencing.</title>
        <authorList>
            <person name="Lai Q."/>
            <person name="Li G."/>
            <person name="Shao Z."/>
        </authorList>
    </citation>
    <scope>NUCLEOTIDE SEQUENCE [LARGE SCALE GENOMIC DNA]</scope>
    <source>
        <strain evidence="3 4">JCM 10272</strain>
    </source>
</reference>
<dbReference type="GO" id="GO:0016020">
    <property type="term" value="C:membrane"/>
    <property type="evidence" value="ECO:0007669"/>
    <property type="project" value="InterPro"/>
</dbReference>
<organism evidence="3 4">
    <name type="scientific">Roseivivax halodurans JCM 10272</name>
    <dbReference type="NCBI Taxonomy" id="1449350"/>
    <lineage>
        <taxon>Bacteria</taxon>
        <taxon>Pseudomonadati</taxon>
        <taxon>Pseudomonadota</taxon>
        <taxon>Alphaproteobacteria</taxon>
        <taxon>Rhodobacterales</taxon>
        <taxon>Roseobacteraceae</taxon>
        <taxon>Roseivivax</taxon>
    </lineage>
</organism>
<dbReference type="Gene3D" id="1.10.3730.20">
    <property type="match status" value="2"/>
</dbReference>
<feature type="transmembrane region" description="Helical" evidence="1">
    <location>
        <begin position="66"/>
        <end position="88"/>
    </location>
</feature>
<dbReference type="SUPFAM" id="SSF103481">
    <property type="entry name" value="Multidrug resistance efflux transporter EmrE"/>
    <property type="match status" value="2"/>
</dbReference>
<evidence type="ECO:0000259" key="2">
    <source>
        <dbReference type="Pfam" id="PF00892"/>
    </source>
</evidence>
<dbReference type="OrthoDB" id="7818056at2"/>
<protein>
    <submittedName>
        <fullName evidence="3">Membrane protein</fullName>
    </submittedName>
</protein>
<accession>X7EB10</accession>
<keyword evidence="1" id="KW-0472">Membrane</keyword>
<comment type="caution">
    <text evidence="3">The sequence shown here is derived from an EMBL/GenBank/DDBJ whole genome shotgun (WGS) entry which is preliminary data.</text>
</comment>
<feature type="domain" description="EamA" evidence="2">
    <location>
        <begin position="7"/>
        <end position="138"/>
    </location>
</feature>
<feature type="transmembrane region" description="Helical" evidence="1">
    <location>
        <begin position="147"/>
        <end position="165"/>
    </location>
</feature>
<keyword evidence="4" id="KW-1185">Reference proteome</keyword>
<feature type="transmembrane region" description="Helical" evidence="1">
    <location>
        <begin position="206"/>
        <end position="227"/>
    </location>
</feature>
<dbReference type="PATRIC" id="fig|1449350.3.peg.3697"/>
<evidence type="ECO:0000313" key="3">
    <source>
        <dbReference type="EMBL" id="ETX13137.1"/>
    </source>
</evidence>
<dbReference type="EMBL" id="JALZ01000036">
    <property type="protein sequence ID" value="ETX13137.1"/>
    <property type="molecule type" value="Genomic_DNA"/>
</dbReference>
<keyword evidence="1" id="KW-0812">Transmembrane</keyword>
<evidence type="ECO:0000256" key="1">
    <source>
        <dbReference type="SAM" id="Phobius"/>
    </source>
</evidence>
<proteinExistence type="predicted"/>
<feature type="transmembrane region" description="Helical" evidence="1">
    <location>
        <begin position="124"/>
        <end position="141"/>
    </location>
</feature>
<dbReference type="Pfam" id="PF00892">
    <property type="entry name" value="EamA"/>
    <property type="match status" value="2"/>
</dbReference>
<name>X7EB10_9RHOB</name>
<feature type="transmembrane region" description="Helical" evidence="1">
    <location>
        <begin position="234"/>
        <end position="254"/>
    </location>
</feature>
<keyword evidence="1" id="KW-1133">Transmembrane helix</keyword>